<gene>
    <name evidence="1" type="ORF">Hokovirus_1_148</name>
</gene>
<proteinExistence type="predicted"/>
<dbReference type="EMBL" id="KY684103">
    <property type="protein sequence ID" value="ARF10269.1"/>
    <property type="molecule type" value="Genomic_DNA"/>
</dbReference>
<accession>A0A1V0SEW4</accession>
<sequence>MGNIFKKQNNNNYDYDYNYYDYVDNNFTIKHKEYVIPCKYIISSIPTQNTIFIINSVNRTIDDIYKMLVTLKTCCNANIATFEFNLDTLTQKKSSCSKVLKIFIKHMTNNHNINLKNVILCSIADSVDITLKYYNNHNLRNQMILINPPYISPLVCCHEYHIKYKNQAFLMLYEKHKEDIIINYCEKTKNNNVKITNPENVNHDLCNLANAIFSQNNMKK</sequence>
<name>A0A1V0SEW4_9VIRU</name>
<reference evidence="1" key="1">
    <citation type="journal article" date="2017" name="Science">
        <title>Giant viruses with an expanded complement of translation system components.</title>
        <authorList>
            <person name="Schulz F."/>
            <person name="Yutin N."/>
            <person name="Ivanova N.N."/>
            <person name="Ortega D.R."/>
            <person name="Lee T.K."/>
            <person name="Vierheilig J."/>
            <person name="Daims H."/>
            <person name="Horn M."/>
            <person name="Wagner M."/>
            <person name="Jensen G.J."/>
            <person name="Kyrpides N.C."/>
            <person name="Koonin E.V."/>
            <person name="Woyke T."/>
        </authorList>
    </citation>
    <scope>NUCLEOTIDE SEQUENCE</scope>
    <source>
        <strain evidence="1">HKV1</strain>
    </source>
</reference>
<organism evidence="1">
    <name type="scientific">Hokovirus HKV1</name>
    <dbReference type="NCBI Taxonomy" id="1977638"/>
    <lineage>
        <taxon>Viruses</taxon>
        <taxon>Varidnaviria</taxon>
        <taxon>Bamfordvirae</taxon>
        <taxon>Nucleocytoviricota</taxon>
        <taxon>Megaviricetes</taxon>
        <taxon>Imitervirales</taxon>
        <taxon>Mimiviridae</taxon>
        <taxon>Klosneuvirinae</taxon>
        <taxon>Hokovirus</taxon>
    </lineage>
</organism>
<protein>
    <submittedName>
        <fullName evidence="1">Uncharacterized protein</fullName>
    </submittedName>
</protein>
<evidence type="ECO:0000313" key="1">
    <source>
        <dbReference type="EMBL" id="ARF10269.1"/>
    </source>
</evidence>